<sequence length="220" mass="25147">MKYLLLLIGLCLCGCTSTILEVASVPSVSPWEPIPDTAEYTYNKSLDDIIEFPDVNLSLLLSNYETKYRGNAILGIEMNRWRDSQFNDDEIILALGVKPLKLNVELIANNIVLIMKVDGVEQYFKPYRVMKYKRNGPIFCGSDYSLGAGWGTRSVDIADNKESLRLGSEFVDNCYNLYFKFPEKVKDVDFALDFTGSQLPLDNHKIIYFHKKLIKWMSSN</sequence>
<feature type="signal peptide" evidence="1">
    <location>
        <begin position="1"/>
        <end position="22"/>
    </location>
</feature>
<dbReference type="AlphaFoldDB" id="A0A220UJZ5"/>
<evidence type="ECO:0000313" key="3">
    <source>
        <dbReference type="Proteomes" id="UP000198367"/>
    </source>
</evidence>
<gene>
    <name evidence="2" type="ORF">CF168_06055</name>
</gene>
<evidence type="ECO:0000313" key="2">
    <source>
        <dbReference type="EMBL" id="ASK68469.1"/>
    </source>
</evidence>
<evidence type="ECO:0008006" key="4">
    <source>
        <dbReference type="Google" id="ProtNLM"/>
    </source>
</evidence>
<reference evidence="2 3" key="1">
    <citation type="submission" date="2017-07" db="EMBL/GenBank/DDBJ databases">
        <title>Phenotypical and genomic characterization of a clinical isolate of Shewanella bicestrii sp. nov. producing an extended-spectrum beta-lactamase and a new oxacillinase variant.</title>
        <authorList>
            <person name="Jousset A.B."/>
            <person name="Bonnin R.A."/>
            <person name="Girlich D."/>
            <person name="Dabos L."/>
            <person name="Potron A."/>
            <person name="Dortet L."/>
            <person name="Glaser P."/>
            <person name="Naas T."/>
        </authorList>
    </citation>
    <scope>NUCLEOTIDE SEQUENCE [LARGE SCALE GENOMIC DNA]</scope>
    <source>
        <strain evidence="2 3">JAB-1</strain>
    </source>
</reference>
<name>A0A220UJZ5_9GAMM</name>
<organism evidence="2 3">
    <name type="scientific">Shewanella bicestrii</name>
    <dbReference type="NCBI Taxonomy" id="2018305"/>
    <lineage>
        <taxon>Bacteria</taxon>
        <taxon>Pseudomonadati</taxon>
        <taxon>Pseudomonadota</taxon>
        <taxon>Gammaproteobacteria</taxon>
        <taxon>Alteromonadales</taxon>
        <taxon>Shewanellaceae</taxon>
        <taxon>Shewanella</taxon>
    </lineage>
</organism>
<proteinExistence type="predicted"/>
<dbReference type="RefSeq" id="WP_089067307.1">
    <property type="nucleotide sequence ID" value="NZ_CP022358.1"/>
</dbReference>
<feature type="chain" id="PRO_5012623422" description="Lipoprotein" evidence="1">
    <location>
        <begin position="23"/>
        <end position="220"/>
    </location>
</feature>
<keyword evidence="3" id="KW-1185">Reference proteome</keyword>
<accession>A0A220UJZ5</accession>
<dbReference type="Proteomes" id="UP000198367">
    <property type="component" value="Chromosome"/>
</dbReference>
<protein>
    <recommendedName>
        <fullName evidence="4">Lipoprotein</fullName>
    </recommendedName>
</protein>
<dbReference type="KEGG" id="sbj:CF168_06055"/>
<keyword evidence="1" id="KW-0732">Signal</keyword>
<dbReference type="EMBL" id="CP022358">
    <property type="protein sequence ID" value="ASK68469.1"/>
    <property type="molecule type" value="Genomic_DNA"/>
</dbReference>
<evidence type="ECO:0000256" key="1">
    <source>
        <dbReference type="SAM" id="SignalP"/>
    </source>
</evidence>